<feature type="transmembrane region" description="Helical" evidence="1">
    <location>
        <begin position="7"/>
        <end position="26"/>
    </location>
</feature>
<keyword evidence="1" id="KW-0472">Membrane</keyword>
<feature type="transmembrane region" description="Helical" evidence="1">
    <location>
        <begin position="149"/>
        <end position="166"/>
    </location>
</feature>
<feature type="transmembrane region" description="Helical" evidence="1">
    <location>
        <begin position="443"/>
        <end position="461"/>
    </location>
</feature>
<feature type="transmembrane region" description="Helical" evidence="1">
    <location>
        <begin position="224"/>
        <end position="244"/>
    </location>
</feature>
<feature type="transmembrane region" description="Helical" evidence="1">
    <location>
        <begin position="784"/>
        <end position="805"/>
    </location>
</feature>
<sequence length="816" mass="92363">MKTGLKAFFTHFFVAVFFVIVALAYFSPVLQGKVISQNDIKLFVGMAKEQNDFRKQNDGQEPYWTNSAFGGMPTYQLGAYYPHDYVKKLDTLIRFLPRPADYLFLYFIGFYILLCCMKVDFRLAILGALAFGFSTYLIIIFGAGHNAKAHAMGYLPMLLGGIILVFRKKYLWGFVLTAIAMGLEIRANHYQMTYYFMLLVLILGIVYLVDAIRNKYLKHFFTSVGILLVAVTLGIAANATGLMATKEYADWSTRGPSKLTVSPNGSPKEKSSGLDKEYITHWSYGVTESLNLFVPRLFGGASIEDLGDDSKTYDFLIDQGLPRSKALQFSSQVQSYWGDQPGTAGPAYIGAIIFFLFILGLFLVQKKAKWWLLGGVLMSLFLSWGKNFSLLTDFMIDYFPLYNKFRAVSSIQVILELCAPVLAILALVALMNPSIDKAKKLKSFKIAFFSVIGICILLFVFKGSFSFEGPMDRMLKENYGDELYALIKLDRKAVYNSDLFRSFLLVLLTATLLWFYMKEKLKQNIVIIALGALIVFDLVGVDLRYVNKKNFVSKRAMNQPFKEMALDKEIKKDKSIYRVWDQSEGLAGGGRTSYFHQSISGYHAAKPAGIQDLFDYQIEKGNMEILNMLNVKYVVQQDEEGRSYPAINPEANGNAWFVSELKKANSADEEIQLLQGLSSKQEAIVNTKDFPNINRFAFRMDSTTAINLVTYKSNHLTYKSFNKYAGVAVFSEMYYANGWNAYIDGMPQDHFRVNYVLRALRIPEGEHTIEFKFEPEVVKTGSKITLASSLLLGLIVFVGIGFSFWKSRREEENPEA</sequence>
<organism evidence="2 3">
    <name type="scientific">Maribacter algarum</name>
    <name type="common">ex Zhang et al. 2020</name>
    <dbReference type="NCBI Taxonomy" id="2578118"/>
    <lineage>
        <taxon>Bacteria</taxon>
        <taxon>Pseudomonadati</taxon>
        <taxon>Bacteroidota</taxon>
        <taxon>Flavobacteriia</taxon>
        <taxon>Flavobacteriales</taxon>
        <taxon>Flavobacteriaceae</taxon>
        <taxon>Maribacter</taxon>
    </lineage>
</organism>
<comment type="caution">
    <text evidence="2">The sequence shown here is derived from an EMBL/GenBank/DDBJ whole genome shotgun (WGS) entry which is preliminary data.</text>
</comment>
<feature type="transmembrane region" description="Helical" evidence="1">
    <location>
        <begin position="499"/>
        <end position="517"/>
    </location>
</feature>
<dbReference type="Pfam" id="PF09586">
    <property type="entry name" value="YfhO"/>
    <property type="match status" value="1"/>
</dbReference>
<evidence type="ECO:0000313" key="3">
    <source>
        <dbReference type="Proteomes" id="UP000310314"/>
    </source>
</evidence>
<dbReference type="RefSeq" id="WP_138658007.1">
    <property type="nucleotide sequence ID" value="NZ_VATY01000002.1"/>
</dbReference>
<feature type="transmembrane region" description="Helical" evidence="1">
    <location>
        <begin position="371"/>
        <end position="391"/>
    </location>
</feature>
<name>A0A5S3PSY1_9FLAO</name>
<keyword evidence="1" id="KW-0812">Transmembrane</keyword>
<feature type="transmembrane region" description="Helical" evidence="1">
    <location>
        <begin position="524"/>
        <end position="546"/>
    </location>
</feature>
<feature type="transmembrane region" description="Helical" evidence="1">
    <location>
        <begin position="171"/>
        <end position="187"/>
    </location>
</feature>
<feature type="transmembrane region" description="Helical" evidence="1">
    <location>
        <begin position="123"/>
        <end position="143"/>
    </location>
</feature>
<feature type="transmembrane region" description="Helical" evidence="1">
    <location>
        <begin position="99"/>
        <end position="116"/>
    </location>
</feature>
<feature type="transmembrane region" description="Helical" evidence="1">
    <location>
        <begin position="345"/>
        <end position="364"/>
    </location>
</feature>
<feature type="transmembrane region" description="Helical" evidence="1">
    <location>
        <begin position="193"/>
        <end position="212"/>
    </location>
</feature>
<dbReference type="EMBL" id="VATY01000002">
    <property type="protein sequence ID" value="TMM57023.1"/>
    <property type="molecule type" value="Genomic_DNA"/>
</dbReference>
<accession>A0A5S3PSY1</accession>
<reference evidence="2 3" key="1">
    <citation type="submission" date="2019-05" db="EMBL/GenBank/DDBJ databases">
        <authorList>
            <person name="Zhang J.-Y."/>
            <person name="Feg X."/>
            <person name="Du Z.-J."/>
        </authorList>
    </citation>
    <scope>NUCLEOTIDE SEQUENCE [LARGE SCALE GENOMIC DNA]</scope>
    <source>
        <strain evidence="2 3">RZ26</strain>
    </source>
</reference>
<evidence type="ECO:0000313" key="2">
    <source>
        <dbReference type="EMBL" id="TMM57023.1"/>
    </source>
</evidence>
<gene>
    <name evidence="2" type="ORF">FEE95_11055</name>
</gene>
<dbReference type="InterPro" id="IPR018580">
    <property type="entry name" value="Uncharacterised_YfhO"/>
</dbReference>
<keyword evidence="3" id="KW-1185">Reference proteome</keyword>
<protein>
    <submittedName>
        <fullName evidence="2">YfhO family protein</fullName>
    </submittedName>
</protein>
<proteinExistence type="predicted"/>
<feature type="transmembrane region" description="Helical" evidence="1">
    <location>
        <begin position="411"/>
        <end position="431"/>
    </location>
</feature>
<keyword evidence="1" id="KW-1133">Transmembrane helix</keyword>
<dbReference type="PANTHER" id="PTHR38454">
    <property type="entry name" value="INTEGRAL MEMBRANE PROTEIN-RELATED"/>
    <property type="match status" value="1"/>
</dbReference>
<dbReference type="AlphaFoldDB" id="A0A5S3PSY1"/>
<dbReference type="Proteomes" id="UP000310314">
    <property type="component" value="Unassembled WGS sequence"/>
</dbReference>
<dbReference type="OrthoDB" id="9772884at2"/>
<evidence type="ECO:0000256" key="1">
    <source>
        <dbReference type="SAM" id="Phobius"/>
    </source>
</evidence>
<dbReference type="PANTHER" id="PTHR38454:SF1">
    <property type="entry name" value="INTEGRAL MEMBRANE PROTEIN"/>
    <property type="match status" value="1"/>
</dbReference>